<keyword evidence="2" id="KW-1185">Reference proteome</keyword>
<evidence type="ECO:0000313" key="2">
    <source>
        <dbReference type="Proteomes" id="UP001186974"/>
    </source>
</evidence>
<organism evidence="1 2">
    <name type="scientific">Coniosporium uncinatum</name>
    <dbReference type="NCBI Taxonomy" id="93489"/>
    <lineage>
        <taxon>Eukaryota</taxon>
        <taxon>Fungi</taxon>
        <taxon>Dikarya</taxon>
        <taxon>Ascomycota</taxon>
        <taxon>Pezizomycotina</taxon>
        <taxon>Dothideomycetes</taxon>
        <taxon>Dothideomycetes incertae sedis</taxon>
        <taxon>Coniosporium</taxon>
    </lineage>
</organism>
<dbReference type="Proteomes" id="UP001186974">
    <property type="component" value="Unassembled WGS sequence"/>
</dbReference>
<gene>
    <name evidence="1" type="ORF">LTS18_004306</name>
</gene>
<reference evidence="1" key="1">
    <citation type="submission" date="2024-09" db="EMBL/GenBank/DDBJ databases">
        <title>Black Yeasts Isolated from many extreme environments.</title>
        <authorList>
            <person name="Coleine C."/>
            <person name="Stajich J.E."/>
            <person name="Selbmann L."/>
        </authorList>
    </citation>
    <scope>NUCLEOTIDE SEQUENCE</scope>
    <source>
        <strain evidence="1">CCFEE 5737</strain>
    </source>
</reference>
<comment type="caution">
    <text evidence="1">The sequence shown here is derived from an EMBL/GenBank/DDBJ whole genome shotgun (WGS) entry which is preliminary data.</text>
</comment>
<evidence type="ECO:0000313" key="1">
    <source>
        <dbReference type="EMBL" id="KAK3082098.1"/>
    </source>
</evidence>
<sequence>MDDLRVNGKYRLKRKLGRGGFGCVYQATNLETKEDVAIKLESIEYNPSILESEADIYKLLAGGPGIPQVHWFGEECEYRAMVFDLLGPSLEDLFNFCDRKFSLKTVLMLADQLISRLQYIHSKGIIHRDIKPENFLVGDGRHGNRVYVTDLGLSTQYRAAITDSDTARQWNLPLIGTARFASINAHSGVEQSRHDDVESLGYLLVYFIRGSLPWQGLKATGPVQKDKLILEKKKATSVEELCSGLPEEFACYFHHVRSLRFGDEPGYRYARKMFRNLFVLKRFEHDNVFDWTVLKFLIAQNGSCASKTI</sequence>
<proteinExistence type="predicted"/>
<name>A0ACC3DZ76_9PEZI</name>
<dbReference type="EMBL" id="JAWDJW010000010">
    <property type="protein sequence ID" value="KAK3082098.1"/>
    <property type="molecule type" value="Genomic_DNA"/>
</dbReference>
<accession>A0ACC3DZ76</accession>
<protein>
    <submittedName>
        <fullName evidence="1">Uncharacterized protein</fullName>
    </submittedName>
</protein>